<evidence type="ECO:0000256" key="1">
    <source>
        <dbReference type="ARBA" id="ARBA00001974"/>
    </source>
</evidence>
<dbReference type="InterPro" id="IPR036774">
    <property type="entry name" value="ERV/ALR_sulphydryl_oxid_sf"/>
</dbReference>
<evidence type="ECO:0000256" key="9">
    <source>
        <dbReference type="SAM" id="MobiDB-lite"/>
    </source>
</evidence>
<proteinExistence type="predicted"/>
<comment type="subcellular location">
    <subcellularLocation>
        <location evidence="2">Mitochondrion intermembrane space</location>
    </subcellularLocation>
</comment>
<evidence type="ECO:0000256" key="8">
    <source>
        <dbReference type="RuleBase" id="RU371123"/>
    </source>
</evidence>
<keyword evidence="7" id="KW-1015">Disulfide bond</keyword>
<evidence type="ECO:0000313" key="13">
    <source>
        <dbReference type="Proteomes" id="UP000092730"/>
    </source>
</evidence>
<keyword evidence="4 8" id="KW-0274">FAD</keyword>
<reference evidence="11" key="3">
    <citation type="submission" date="2014-01" db="EMBL/GenBank/DDBJ databases">
        <title>Evolution of pathogenesis and genome organization in the Tremellales.</title>
        <authorList>
            <person name="Cuomo C."/>
            <person name="Litvintseva A."/>
            <person name="Heitman J."/>
            <person name="Chen Y."/>
            <person name="Sun S."/>
            <person name="Springer D."/>
            <person name="Dromer F."/>
            <person name="Young S."/>
            <person name="Zeng Q."/>
            <person name="Chapman S."/>
            <person name="Gujja S."/>
            <person name="Saif S."/>
            <person name="Birren B."/>
        </authorList>
    </citation>
    <scope>NUCLEOTIDE SEQUENCE</scope>
    <source>
        <strain evidence="11">CBS 10118</strain>
    </source>
</reference>
<dbReference type="EMBL" id="CP144545">
    <property type="protein sequence ID" value="WVW84618.1"/>
    <property type="molecule type" value="Genomic_DNA"/>
</dbReference>
<feature type="compositionally biased region" description="Polar residues" evidence="9">
    <location>
        <begin position="59"/>
        <end position="71"/>
    </location>
</feature>
<dbReference type="GeneID" id="30210485"/>
<keyword evidence="5 8" id="KW-0560">Oxidoreductase</keyword>
<name>A0A1B9G0S9_9TREE</name>
<evidence type="ECO:0000256" key="5">
    <source>
        <dbReference type="ARBA" id="ARBA00023002"/>
    </source>
</evidence>
<keyword evidence="13" id="KW-1185">Reference proteome</keyword>
<evidence type="ECO:0000313" key="12">
    <source>
        <dbReference type="EMBL" id="WVW84618.1"/>
    </source>
</evidence>
<evidence type="ECO:0000259" key="10">
    <source>
        <dbReference type="PROSITE" id="PS51324"/>
    </source>
</evidence>
<evidence type="ECO:0000256" key="4">
    <source>
        <dbReference type="ARBA" id="ARBA00022827"/>
    </source>
</evidence>
<dbReference type="EC" id="1.8.3.2" evidence="8"/>
<reference evidence="11" key="1">
    <citation type="submission" date="2013-07" db="EMBL/GenBank/DDBJ databases">
        <title>The Genome Sequence of Cryptococcus bestiolae CBS10118.</title>
        <authorList>
            <consortium name="The Broad Institute Genome Sequencing Platform"/>
            <person name="Cuomo C."/>
            <person name="Litvintseva A."/>
            <person name="Chen Y."/>
            <person name="Heitman J."/>
            <person name="Sun S."/>
            <person name="Springer D."/>
            <person name="Dromer F."/>
            <person name="Young S.K."/>
            <person name="Zeng Q."/>
            <person name="Gargeya S."/>
            <person name="Fitzgerald M."/>
            <person name="Abouelleil A."/>
            <person name="Alvarado L."/>
            <person name="Berlin A.M."/>
            <person name="Chapman S.B."/>
            <person name="Dewar J."/>
            <person name="Goldberg J."/>
            <person name="Griggs A."/>
            <person name="Gujja S."/>
            <person name="Hansen M."/>
            <person name="Howarth C."/>
            <person name="Imamovic A."/>
            <person name="Larimer J."/>
            <person name="McCowan C."/>
            <person name="Murphy C."/>
            <person name="Pearson M."/>
            <person name="Priest M."/>
            <person name="Roberts A."/>
            <person name="Saif S."/>
            <person name="Shea T."/>
            <person name="Sykes S."/>
            <person name="Wortman J."/>
            <person name="Nusbaum C."/>
            <person name="Birren B."/>
        </authorList>
    </citation>
    <scope>NUCLEOTIDE SEQUENCE [LARGE SCALE GENOMIC DNA]</scope>
    <source>
        <strain evidence="11">CBS 10118</strain>
    </source>
</reference>
<feature type="region of interest" description="Disordered" evidence="9">
    <location>
        <begin position="1"/>
        <end position="35"/>
    </location>
</feature>
<dbReference type="GO" id="GO:0050660">
    <property type="term" value="F:flavin adenine dinucleotide binding"/>
    <property type="evidence" value="ECO:0007669"/>
    <property type="project" value="TreeGrafter"/>
</dbReference>
<comment type="catalytic activity">
    <reaction evidence="8">
        <text>2 R'C(R)SH + O2 = R'C(R)S-S(R)CR' + H2O2</text>
        <dbReference type="Rhea" id="RHEA:17357"/>
        <dbReference type="ChEBI" id="CHEBI:15379"/>
        <dbReference type="ChEBI" id="CHEBI:16240"/>
        <dbReference type="ChEBI" id="CHEBI:16520"/>
        <dbReference type="ChEBI" id="CHEBI:17412"/>
        <dbReference type="EC" id="1.8.3.2"/>
    </reaction>
</comment>
<keyword evidence="3 8" id="KW-0285">Flavoprotein</keyword>
<dbReference type="KEGG" id="kbi:30210485"/>
<dbReference type="InterPro" id="IPR039799">
    <property type="entry name" value="ALR/ERV"/>
</dbReference>
<accession>A0A1B9G0S9</accession>
<feature type="compositionally biased region" description="Pro residues" evidence="9">
    <location>
        <begin position="1"/>
        <end position="10"/>
    </location>
</feature>
<dbReference type="Pfam" id="PF04777">
    <property type="entry name" value="Evr1_Alr"/>
    <property type="match status" value="1"/>
</dbReference>
<dbReference type="AlphaFoldDB" id="A0A1B9G0S9"/>
<dbReference type="PROSITE" id="PS51324">
    <property type="entry name" value="ERV_ALR"/>
    <property type="match status" value="1"/>
</dbReference>
<reference evidence="12" key="2">
    <citation type="submission" date="2013-07" db="EMBL/GenBank/DDBJ databases">
        <authorList>
            <consortium name="The Broad Institute Genome Sequencing Platform"/>
            <person name="Cuomo C."/>
            <person name="Litvintseva A."/>
            <person name="Chen Y."/>
            <person name="Heitman J."/>
            <person name="Sun S."/>
            <person name="Springer D."/>
            <person name="Dromer F."/>
            <person name="Young S.K."/>
            <person name="Zeng Q."/>
            <person name="Gargeya S."/>
            <person name="Fitzgerald M."/>
            <person name="Abouelleil A."/>
            <person name="Alvarado L."/>
            <person name="Berlin A.M."/>
            <person name="Chapman S.B."/>
            <person name="Dewar J."/>
            <person name="Goldberg J."/>
            <person name="Griggs A."/>
            <person name="Gujja S."/>
            <person name="Hansen M."/>
            <person name="Howarth C."/>
            <person name="Imamovic A."/>
            <person name="Larimer J."/>
            <person name="McCowan C."/>
            <person name="Murphy C."/>
            <person name="Pearson M."/>
            <person name="Priest M."/>
            <person name="Roberts A."/>
            <person name="Saif S."/>
            <person name="Shea T."/>
            <person name="Sykes S."/>
            <person name="Wortman J."/>
            <person name="Nusbaum C."/>
            <person name="Birren B."/>
        </authorList>
    </citation>
    <scope>NUCLEOTIDE SEQUENCE</scope>
    <source>
        <strain evidence="12">CBS 10118</strain>
    </source>
</reference>
<protein>
    <recommendedName>
        <fullName evidence="8">Sulfhydryl oxidase</fullName>
        <ecNumber evidence="8">1.8.3.2</ecNumber>
    </recommendedName>
</protein>
<feature type="compositionally biased region" description="Low complexity" evidence="9">
    <location>
        <begin position="90"/>
        <end position="107"/>
    </location>
</feature>
<comment type="cofactor">
    <cofactor evidence="1 8">
        <name>FAD</name>
        <dbReference type="ChEBI" id="CHEBI:57692"/>
    </cofactor>
</comment>
<dbReference type="Proteomes" id="UP000092730">
    <property type="component" value="Chromosome 5"/>
</dbReference>
<evidence type="ECO:0000256" key="6">
    <source>
        <dbReference type="ARBA" id="ARBA00023128"/>
    </source>
</evidence>
<dbReference type="STRING" id="1296100.A0A1B9G0S9"/>
<dbReference type="EMBL" id="KI894022">
    <property type="protein sequence ID" value="OCF24625.1"/>
    <property type="molecule type" value="Genomic_DNA"/>
</dbReference>
<dbReference type="OrthoDB" id="17199at2759"/>
<dbReference type="Gene3D" id="1.20.120.310">
    <property type="entry name" value="ERV/ALR sulfhydryl oxidase domain"/>
    <property type="match status" value="1"/>
</dbReference>
<feature type="region of interest" description="Disordered" evidence="9">
    <location>
        <begin position="90"/>
        <end position="120"/>
    </location>
</feature>
<organism evidence="11">
    <name type="scientific">Kwoniella bestiolae CBS 10118</name>
    <dbReference type="NCBI Taxonomy" id="1296100"/>
    <lineage>
        <taxon>Eukaryota</taxon>
        <taxon>Fungi</taxon>
        <taxon>Dikarya</taxon>
        <taxon>Basidiomycota</taxon>
        <taxon>Agaricomycotina</taxon>
        <taxon>Tremellomycetes</taxon>
        <taxon>Tremellales</taxon>
        <taxon>Cryptococcaceae</taxon>
        <taxon>Kwoniella</taxon>
    </lineage>
</organism>
<evidence type="ECO:0000256" key="3">
    <source>
        <dbReference type="ARBA" id="ARBA00022630"/>
    </source>
</evidence>
<dbReference type="RefSeq" id="XP_019045695.1">
    <property type="nucleotide sequence ID" value="XM_019192698.1"/>
</dbReference>
<keyword evidence="6" id="KW-0496">Mitochondrion</keyword>
<dbReference type="SUPFAM" id="SSF69000">
    <property type="entry name" value="FAD-dependent thiol oxidase"/>
    <property type="match status" value="1"/>
</dbReference>
<evidence type="ECO:0000256" key="7">
    <source>
        <dbReference type="ARBA" id="ARBA00023157"/>
    </source>
</evidence>
<evidence type="ECO:0000313" key="11">
    <source>
        <dbReference type="EMBL" id="OCF24625.1"/>
    </source>
</evidence>
<dbReference type="PANTHER" id="PTHR12645:SF0">
    <property type="entry name" value="FAD-LINKED SULFHYDRYL OXIDASE ALR"/>
    <property type="match status" value="1"/>
</dbReference>
<evidence type="ECO:0000256" key="2">
    <source>
        <dbReference type="ARBA" id="ARBA00004569"/>
    </source>
</evidence>
<dbReference type="Gene3D" id="4.10.320.60">
    <property type="match status" value="1"/>
</dbReference>
<feature type="region of interest" description="Disordered" evidence="9">
    <location>
        <begin position="54"/>
        <end position="74"/>
    </location>
</feature>
<dbReference type="InterPro" id="IPR017905">
    <property type="entry name" value="ERV/ALR_sulphydryl_oxidase"/>
</dbReference>
<feature type="domain" description="ERV/ALR sulfhydryl oxidase" evidence="10">
    <location>
        <begin position="121"/>
        <end position="223"/>
    </location>
</feature>
<dbReference type="VEuPathDB" id="FungiDB:I302_06086"/>
<dbReference type="GO" id="GO:0005758">
    <property type="term" value="C:mitochondrial intermembrane space"/>
    <property type="evidence" value="ECO:0007669"/>
    <property type="project" value="UniProtKB-SubCell"/>
</dbReference>
<dbReference type="PANTHER" id="PTHR12645">
    <property type="entry name" value="ALR/ERV"/>
    <property type="match status" value="1"/>
</dbReference>
<reference evidence="12" key="4">
    <citation type="submission" date="2024-02" db="EMBL/GenBank/DDBJ databases">
        <title>Comparative genomics of Cryptococcus and Kwoniella reveals pathogenesis evolution and contrasting modes of karyotype evolution via chromosome fusion or intercentromeric recombination.</title>
        <authorList>
            <person name="Coelho M.A."/>
            <person name="David-Palma M."/>
            <person name="Shea T."/>
            <person name="Bowers K."/>
            <person name="McGinley-Smith S."/>
            <person name="Mohammad A.W."/>
            <person name="Gnirke A."/>
            <person name="Yurkov A.M."/>
            <person name="Nowrousian M."/>
            <person name="Sun S."/>
            <person name="Cuomo C.A."/>
            <person name="Heitman J."/>
        </authorList>
    </citation>
    <scope>NUCLEOTIDE SEQUENCE</scope>
    <source>
        <strain evidence="12">CBS 10118</strain>
    </source>
</reference>
<dbReference type="FunFam" id="1.20.120.310:FF:000003">
    <property type="entry name" value="Sulfhydryl oxidase"/>
    <property type="match status" value="1"/>
</dbReference>
<sequence>MTIPPPPPSNPDVSSEPRRTTKETHPHLPPGLILDENGKVCKVCNTWQDFAKIGKKKQSTSSQDNNAQGSGSKVKGLGGMAGFASLLQNSSSSSASTSTQQATINASPVPQTEAEPDRTNCPPDTAALGRSTWTFLHTTASYYPQKPTETQQSKMISLLDSLSTFYPCSWCAKDFQKDMKVNPPEVKTRDDFVKWLCERHNTVNRKLGKPVFECSLGKLDGRWKDGPEDGSCD</sequence>
<dbReference type="GO" id="GO:0016971">
    <property type="term" value="F:flavin-dependent sulfhydryl oxidase activity"/>
    <property type="evidence" value="ECO:0007669"/>
    <property type="project" value="InterPro"/>
</dbReference>
<feature type="compositionally biased region" description="Basic and acidic residues" evidence="9">
    <location>
        <begin position="15"/>
        <end position="26"/>
    </location>
</feature>
<gene>
    <name evidence="11" type="ORF">I302_06086</name>
    <name evidence="12" type="ORF">I302_106652</name>
</gene>